<sequence length="587" mass="66576">MLKKITFSLVTLFFIFIALLTIDTLLSWGDVGVNTDLFVEDTLHAEYLRVNDDLGRIFFPGQKIKPHMAGDLMRRDKKASSLRIFVFGGSSAAGWPYYYNGTFARMLQRQLEHSLPAREIEVVNFSMPAINSRAIRYLVKKSLRWQPDAILVYAGHNEYYGSLGAASSVRLSPSLVDIYLRLSEWRLFQLAVTLIKGGEQTAAPQKGGTLMQRMVGQQKIPYGSPLYRKGLKDFSENLREIAAACRSASVPLFISDLAANLSDQPPFISDEQSPYPAGEWYLKGQQWRRDGEHLKARRAFSRARDYDLLRFRAADTLNRIIHEQAGGEGYYLVPGEGAVAAMDAHGYIGDKAMLDHLHPNLEATRRISAAFYRALIKSKLIRPADTLFSISREKLGITALDDAIGRLRINILKAGWPFRVPSRLDSFLAAYKPPTVLEQLAWEYWNGKLSWHDAHYNLTQMYSSRESWPAAAEEYRALLYDVGLDHRLMIKLAAALLQTGGRDEALQWLQKSVRIRDGYQARAMMGLIYTHRLEFKEAIKQFEAALKFRPADKSTLYNLAGLYRQVGDMDKSREIIQRMKKDGAAAN</sequence>
<dbReference type="GO" id="GO:0016788">
    <property type="term" value="F:hydrolase activity, acting on ester bonds"/>
    <property type="evidence" value="ECO:0007669"/>
    <property type="project" value="UniProtKB-ARBA"/>
</dbReference>
<dbReference type="EMBL" id="DRLD01000309">
    <property type="protein sequence ID" value="HED11235.1"/>
    <property type="molecule type" value="Genomic_DNA"/>
</dbReference>
<evidence type="ECO:0000256" key="3">
    <source>
        <dbReference type="PROSITE-ProRule" id="PRU00339"/>
    </source>
</evidence>
<dbReference type="GO" id="GO:0000030">
    <property type="term" value="F:mannosyltransferase activity"/>
    <property type="evidence" value="ECO:0007669"/>
    <property type="project" value="TreeGrafter"/>
</dbReference>
<evidence type="ECO:0000256" key="2">
    <source>
        <dbReference type="ARBA" id="ARBA00022803"/>
    </source>
</evidence>
<organism evidence="4">
    <name type="scientific">Caldithrix abyssi</name>
    <dbReference type="NCBI Taxonomy" id="187145"/>
    <lineage>
        <taxon>Bacteria</taxon>
        <taxon>Pseudomonadati</taxon>
        <taxon>Calditrichota</taxon>
        <taxon>Calditrichia</taxon>
        <taxon>Calditrichales</taxon>
        <taxon>Calditrichaceae</taxon>
        <taxon>Caldithrix</taxon>
    </lineage>
</organism>
<keyword evidence="1" id="KW-0677">Repeat</keyword>
<feature type="repeat" description="TPR" evidence="3">
    <location>
        <begin position="519"/>
        <end position="552"/>
    </location>
</feature>
<dbReference type="Gene3D" id="3.40.50.1110">
    <property type="entry name" value="SGNH hydrolase"/>
    <property type="match status" value="1"/>
</dbReference>
<dbReference type="InterPro" id="IPR011990">
    <property type="entry name" value="TPR-like_helical_dom_sf"/>
</dbReference>
<dbReference type="PROSITE" id="PS50005">
    <property type="entry name" value="TPR"/>
    <property type="match status" value="1"/>
</dbReference>
<keyword evidence="2 3" id="KW-0802">TPR repeat</keyword>
<dbReference type="PANTHER" id="PTHR44227">
    <property type="match status" value="1"/>
</dbReference>
<dbReference type="GO" id="GO:0035269">
    <property type="term" value="P:protein O-linked glycosylation via mannose"/>
    <property type="evidence" value="ECO:0007669"/>
    <property type="project" value="TreeGrafter"/>
</dbReference>
<dbReference type="GO" id="GO:0030968">
    <property type="term" value="P:endoplasmic reticulum unfolded protein response"/>
    <property type="evidence" value="ECO:0007669"/>
    <property type="project" value="TreeGrafter"/>
</dbReference>
<dbReference type="InterPro" id="IPR019734">
    <property type="entry name" value="TPR_rpt"/>
</dbReference>
<dbReference type="InterPro" id="IPR036514">
    <property type="entry name" value="SGNH_hydro_sf"/>
</dbReference>
<dbReference type="PANTHER" id="PTHR44227:SF3">
    <property type="entry name" value="PROTEIN O-MANNOSYL-TRANSFERASE TMTC4"/>
    <property type="match status" value="1"/>
</dbReference>
<evidence type="ECO:0000256" key="1">
    <source>
        <dbReference type="ARBA" id="ARBA00022737"/>
    </source>
</evidence>
<accession>A0A7V1PV79</accession>
<reference evidence="4" key="1">
    <citation type="journal article" date="2020" name="mSystems">
        <title>Genome- and Community-Level Interaction Insights into Carbon Utilization and Element Cycling Functions of Hydrothermarchaeota in Hydrothermal Sediment.</title>
        <authorList>
            <person name="Zhou Z."/>
            <person name="Liu Y."/>
            <person name="Xu W."/>
            <person name="Pan J."/>
            <person name="Luo Z.H."/>
            <person name="Li M."/>
        </authorList>
    </citation>
    <scope>NUCLEOTIDE SEQUENCE [LARGE SCALE GENOMIC DNA]</scope>
    <source>
        <strain evidence="4">HyVt-456</strain>
    </source>
</reference>
<gene>
    <name evidence="4" type="ORF">ENJ10_11150</name>
</gene>
<dbReference type="SUPFAM" id="SSF48452">
    <property type="entry name" value="TPR-like"/>
    <property type="match status" value="1"/>
</dbReference>
<proteinExistence type="predicted"/>
<protein>
    <submittedName>
        <fullName evidence="4">Tetratricopeptide repeat protein</fullName>
    </submittedName>
</protein>
<dbReference type="Proteomes" id="UP000886005">
    <property type="component" value="Unassembled WGS sequence"/>
</dbReference>
<name>A0A7V1PV79_CALAY</name>
<dbReference type="AlphaFoldDB" id="A0A7V1PV79"/>
<dbReference type="InterPro" id="IPR052346">
    <property type="entry name" value="O-mannosyl-transferase_TMTC"/>
</dbReference>
<evidence type="ECO:0000313" key="4">
    <source>
        <dbReference type="EMBL" id="HED11235.1"/>
    </source>
</evidence>
<dbReference type="Gene3D" id="1.25.40.10">
    <property type="entry name" value="Tetratricopeptide repeat domain"/>
    <property type="match status" value="1"/>
</dbReference>
<dbReference type="SUPFAM" id="SSF52266">
    <property type="entry name" value="SGNH hydrolase"/>
    <property type="match status" value="1"/>
</dbReference>
<comment type="caution">
    <text evidence="4">The sequence shown here is derived from an EMBL/GenBank/DDBJ whole genome shotgun (WGS) entry which is preliminary data.</text>
</comment>